<evidence type="ECO:0000256" key="4">
    <source>
        <dbReference type="SAM" id="Phobius"/>
    </source>
</evidence>
<evidence type="ECO:0000313" key="6">
    <source>
        <dbReference type="Proteomes" id="UP001205998"/>
    </source>
</evidence>
<evidence type="ECO:0000256" key="3">
    <source>
        <dbReference type="SAM" id="MobiDB-lite"/>
    </source>
</evidence>
<dbReference type="PANTHER" id="PTHR48051:SF36">
    <property type="entry name" value="CASPASE FAMILY P20 DOMAIN-CONTAINING PROTEIN"/>
    <property type="match status" value="1"/>
</dbReference>
<keyword evidence="4" id="KW-1133">Transmembrane helix</keyword>
<feature type="compositionally biased region" description="Basic residues" evidence="3">
    <location>
        <begin position="238"/>
        <end position="249"/>
    </location>
</feature>
<keyword evidence="6" id="KW-1185">Reference proteome</keyword>
<dbReference type="SUPFAM" id="SSF52058">
    <property type="entry name" value="L domain-like"/>
    <property type="match status" value="1"/>
</dbReference>
<feature type="non-terminal residue" evidence="5">
    <location>
        <position position="334"/>
    </location>
</feature>
<dbReference type="Gene3D" id="3.80.10.10">
    <property type="entry name" value="Ribonuclease Inhibitor"/>
    <property type="match status" value="1"/>
</dbReference>
<dbReference type="Pfam" id="PF00560">
    <property type="entry name" value="LRR_1"/>
    <property type="match status" value="2"/>
</dbReference>
<dbReference type="PANTHER" id="PTHR48051">
    <property type="match status" value="1"/>
</dbReference>
<organism evidence="5 6">
    <name type="scientific">Silurus asotus</name>
    <name type="common">Amur catfish</name>
    <name type="synonym">Parasilurus asotus</name>
    <dbReference type="NCBI Taxonomy" id="30991"/>
    <lineage>
        <taxon>Eukaryota</taxon>
        <taxon>Metazoa</taxon>
        <taxon>Chordata</taxon>
        <taxon>Craniata</taxon>
        <taxon>Vertebrata</taxon>
        <taxon>Euteleostomi</taxon>
        <taxon>Actinopterygii</taxon>
        <taxon>Neopterygii</taxon>
        <taxon>Teleostei</taxon>
        <taxon>Ostariophysi</taxon>
        <taxon>Siluriformes</taxon>
        <taxon>Siluridae</taxon>
        <taxon>Silurus</taxon>
    </lineage>
</organism>
<proteinExistence type="predicted"/>
<dbReference type="EMBL" id="MU565691">
    <property type="protein sequence ID" value="KAI5611475.1"/>
    <property type="molecule type" value="Genomic_DNA"/>
</dbReference>
<dbReference type="Proteomes" id="UP001205998">
    <property type="component" value="Unassembled WGS sequence"/>
</dbReference>
<accession>A0AAD5A8M6</accession>
<dbReference type="InterPro" id="IPR003591">
    <property type="entry name" value="Leu-rich_rpt_typical-subtyp"/>
</dbReference>
<feature type="non-terminal residue" evidence="5">
    <location>
        <position position="1"/>
    </location>
</feature>
<reference evidence="5" key="1">
    <citation type="submission" date="2018-07" db="EMBL/GenBank/DDBJ databases">
        <title>Comparative genomics of catfishes provides insights into carnivory and benthic adaptation.</title>
        <authorList>
            <person name="Zhang Y."/>
            <person name="Wang D."/>
            <person name="Peng Z."/>
            <person name="Zheng S."/>
            <person name="Shao F."/>
            <person name="Tao W."/>
        </authorList>
    </citation>
    <scope>NUCLEOTIDE SEQUENCE</scope>
    <source>
        <strain evidence="5">Chongqing</strain>
    </source>
</reference>
<dbReference type="InterPro" id="IPR050216">
    <property type="entry name" value="LRR_domain-containing"/>
</dbReference>
<keyword evidence="4" id="KW-0812">Transmembrane</keyword>
<feature type="transmembrane region" description="Helical" evidence="4">
    <location>
        <begin position="273"/>
        <end position="295"/>
    </location>
</feature>
<protein>
    <submittedName>
        <fullName evidence="5">Leucine-rich repeat-containing protein 59</fullName>
    </submittedName>
</protein>
<gene>
    <name evidence="5" type="ORF">C0J50_4709</name>
</gene>
<sequence length="334" mass="38306">AKVESLRDKVDGNELDLSLCNLTEVPVKELAAVPKATFLDLSCNNLTTLSPEFCLLTHLVKVDLSKNQLVSLPEEIGQLYSLQHLDLYNNKLTMLPLSFCQLRVSSRARRIQIDLYRKELVISAICLCLQCLKWLDLKDNPLEPTLAKAAGDCLNEKQCRQCAGRVLLHMKLLQEEADNVRERRLLKEKEQEKKREAKQREREAREREVQKKKKAEEKERKRKEYEAQLAAQAAQEQHKKKKEEKKKRASQNQDKKKASVSKPQTRRSVCSRLFSLLLRILLLLIISAAAVVGACRVPELKKQEMCAPVNLYTDEALSWARGLDVVQQVIQKIS</sequence>
<name>A0AAD5A8M6_SILAS</name>
<dbReference type="GO" id="GO:0005737">
    <property type="term" value="C:cytoplasm"/>
    <property type="evidence" value="ECO:0007669"/>
    <property type="project" value="TreeGrafter"/>
</dbReference>
<dbReference type="PROSITE" id="PS51450">
    <property type="entry name" value="LRR"/>
    <property type="match status" value="1"/>
</dbReference>
<evidence type="ECO:0000313" key="5">
    <source>
        <dbReference type="EMBL" id="KAI5611475.1"/>
    </source>
</evidence>
<keyword evidence="4" id="KW-0472">Membrane</keyword>
<dbReference type="AlphaFoldDB" id="A0AAD5A8M6"/>
<dbReference type="SMART" id="SM00369">
    <property type="entry name" value="LRR_TYP"/>
    <property type="match status" value="4"/>
</dbReference>
<comment type="caution">
    <text evidence="5">The sequence shown here is derived from an EMBL/GenBank/DDBJ whole genome shotgun (WGS) entry which is preliminary data.</text>
</comment>
<evidence type="ECO:0000256" key="1">
    <source>
        <dbReference type="ARBA" id="ARBA00022614"/>
    </source>
</evidence>
<dbReference type="InterPro" id="IPR032675">
    <property type="entry name" value="LRR_dom_sf"/>
</dbReference>
<keyword evidence="2" id="KW-0677">Repeat</keyword>
<dbReference type="InterPro" id="IPR001611">
    <property type="entry name" value="Leu-rich_rpt"/>
</dbReference>
<evidence type="ECO:0000256" key="2">
    <source>
        <dbReference type="ARBA" id="ARBA00022737"/>
    </source>
</evidence>
<feature type="region of interest" description="Disordered" evidence="3">
    <location>
        <begin position="189"/>
        <end position="263"/>
    </location>
</feature>
<feature type="compositionally biased region" description="Basic and acidic residues" evidence="3">
    <location>
        <begin position="189"/>
        <end position="226"/>
    </location>
</feature>
<keyword evidence="1" id="KW-0433">Leucine-rich repeat</keyword>